<proteinExistence type="predicted"/>
<evidence type="ECO:0000313" key="2">
    <source>
        <dbReference type="Proteomes" id="UP000075840"/>
    </source>
</evidence>
<sequence>MKFTFAFVLIALFAVFAVSQALPQPEQAAASSNDGASAITKIVLELTPEQAAAVQKMGGRGFWPIMMKSVKKVMAIGCDLIDC</sequence>
<reference evidence="1" key="1">
    <citation type="submission" date="2022-08" db="UniProtKB">
        <authorList>
            <consortium name="EnsemblMetazoa"/>
        </authorList>
    </citation>
    <scope>IDENTIFICATION</scope>
    <source>
        <strain evidence="1">Dongola</strain>
    </source>
</reference>
<dbReference type="EMBL" id="APCN01000177">
    <property type="status" value="NOT_ANNOTATED_CDS"/>
    <property type="molecule type" value="Genomic_DNA"/>
</dbReference>
<protein>
    <submittedName>
        <fullName evidence="1">Uncharacterized protein</fullName>
    </submittedName>
</protein>
<dbReference type="VEuPathDB" id="VectorBase:AARA21_007125"/>
<keyword evidence="2" id="KW-1185">Reference proteome</keyword>
<dbReference type="KEGG" id="aara:120908841"/>
<accession>A0A182I2P2</accession>
<evidence type="ECO:0000313" key="1">
    <source>
        <dbReference type="EnsemblMetazoa" id="AARA007839-PA"/>
    </source>
</evidence>
<dbReference type="Proteomes" id="UP000075840">
    <property type="component" value="Unassembled WGS sequence"/>
</dbReference>
<name>A0A182I2P2_ANOAR</name>
<dbReference type="EnsemblMetazoa" id="AARA007839-RA">
    <property type="protein sequence ID" value="AARA007839-PA"/>
    <property type="gene ID" value="AARA007839"/>
</dbReference>
<organism evidence="1 2">
    <name type="scientific">Anopheles arabiensis</name>
    <name type="common">Mosquito</name>
    <dbReference type="NCBI Taxonomy" id="7173"/>
    <lineage>
        <taxon>Eukaryota</taxon>
        <taxon>Metazoa</taxon>
        <taxon>Ecdysozoa</taxon>
        <taxon>Arthropoda</taxon>
        <taxon>Hexapoda</taxon>
        <taxon>Insecta</taxon>
        <taxon>Pterygota</taxon>
        <taxon>Neoptera</taxon>
        <taxon>Endopterygota</taxon>
        <taxon>Diptera</taxon>
        <taxon>Nematocera</taxon>
        <taxon>Culicoidea</taxon>
        <taxon>Culicidae</taxon>
        <taxon>Anophelinae</taxon>
        <taxon>Anopheles</taxon>
    </lineage>
</organism>
<dbReference type="GeneID" id="120908841"/>
<dbReference type="VEuPathDB" id="VectorBase:AARA007839"/>
<dbReference type="AlphaFoldDB" id="A0A182I2P2"/>
<dbReference type="RefSeq" id="XP_040176221.1">
    <property type="nucleotide sequence ID" value="XM_040320287.1"/>
</dbReference>